<dbReference type="InterPro" id="IPR008979">
    <property type="entry name" value="Galactose-bd-like_sf"/>
</dbReference>
<dbReference type="PANTHER" id="PTHR13194">
    <property type="entry name" value="COMPLEX I INTERMEDIATE-ASSOCIATED PROTEIN 30"/>
    <property type="match status" value="1"/>
</dbReference>
<dbReference type="GO" id="GO:0051082">
    <property type="term" value="F:unfolded protein binding"/>
    <property type="evidence" value="ECO:0007669"/>
    <property type="project" value="TreeGrafter"/>
</dbReference>
<dbReference type="Proteomes" id="UP000663868">
    <property type="component" value="Unassembled WGS sequence"/>
</dbReference>
<evidence type="ECO:0000256" key="2">
    <source>
        <dbReference type="ARBA" id="ARBA00007884"/>
    </source>
</evidence>
<proteinExistence type="inferred from homology"/>
<dbReference type="InterPro" id="IPR039131">
    <property type="entry name" value="NDUFAF1"/>
</dbReference>
<dbReference type="GO" id="GO:0032981">
    <property type="term" value="P:mitochondrial respiratory chain complex I assembly"/>
    <property type="evidence" value="ECO:0007669"/>
    <property type="project" value="TreeGrafter"/>
</dbReference>
<dbReference type="EMBL" id="CAJOBB010000089">
    <property type="protein sequence ID" value="CAF3555394.1"/>
    <property type="molecule type" value="Genomic_DNA"/>
</dbReference>
<protein>
    <recommendedName>
        <fullName evidence="5">NADH:ubiquinone oxidoreductase intermediate-associated protein 30 domain-containing protein</fullName>
    </recommendedName>
</protein>
<feature type="domain" description="NADH:ubiquinone oxidoreductase intermediate-associated protein 30" evidence="5">
    <location>
        <begin position="133"/>
        <end position="308"/>
    </location>
</feature>
<evidence type="ECO:0000259" key="5">
    <source>
        <dbReference type="Pfam" id="PF08547"/>
    </source>
</evidence>
<reference evidence="6" key="1">
    <citation type="submission" date="2021-02" db="EMBL/GenBank/DDBJ databases">
        <authorList>
            <person name="Nowell W R."/>
        </authorList>
    </citation>
    <scope>NUCLEOTIDE SEQUENCE</scope>
</reference>
<keyword evidence="4" id="KW-0143">Chaperone</keyword>
<dbReference type="Pfam" id="PF08547">
    <property type="entry name" value="CIA30"/>
    <property type="match status" value="1"/>
</dbReference>
<comment type="caution">
    <text evidence="6">The sequence shown here is derived from an EMBL/GenBank/DDBJ whole genome shotgun (WGS) entry which is preliminary data.</text>
</comment>
<dbReference type="AlphaFoldDB" id="A0A818KF33"/>
<evidence type="ECO:0000256" key="3">
    <source>
        <dbReference type="ARBA" id="ARBA00023128"/>
    </source>
</evidence>
<dbReference type="InterPro" id="IPR013857">
    <property type="entry name" value="NADH-UbQ_OxRdtase-assoc_prot30"/>
</dbReference>
<name>A0A818KF33_9BILA</name>
<dbReference type="SUPFAM" id="SSF49785">
    <property type="entry name" value="Galactose-binding domain-like"/>
    <property type="match status" value="1"/>
</dbReference>
<evidence type="ECO:0000256" key="1">
    <source>
        <dbReference type="ARBA" id="ARBA00004173"/>
    </source>
</evidence>
<dbReference type="GO" id="GO:0005739">
    <property type="term" value="C:mitochondrion"/>
    <property type="evidence" value="ECO:0007669"/>
    <property type="project" value="UniProtKB-SubCell"/>
</dbReference>
<keyword evidence="3" id="KW-0496">Mitochondrion</keyword>
<evidence type="ECO:0000313" key="7">
    <source>
        <dbReference type="Proteomes" id="UP000663868"/>
    </source>
</evidence>
<accession>A0A818KF33</accession>
<evidence type="ECO:0000256" key="4">
    <source>
        <dbReference type="ARBA" id="ARBA00023186"/>
    </source>
</evidence>
<comment type="similarity">
    <text evidence="2">Belongs to the CIA30 family.</text>
</comment>
<dbReference type="GO" id="GO:0006120">
    <property type="term" value="P:mitochondrial electron transport, NADH to ubiquinone"/>
    <property type="evidence" value="ECO:0007669"/>
    <property type="project" value="TreeGrafter"/>
</dbReference>
<gene>
    <name evidence="6" type="ORF">KXQ929_LOCUS2861</name>
</gene>
<evidence type="ECO:0000313" key="6">
    <source>
        <dbReference type="EMBL" id="CAF3555394.1"/>
    </source>
</evidence>
<organism evidence="6 7">
    <name type="scientific">Adineta steineri</name>
    <dbReference type="NCBI Taxonomy" id="433720"/>
    <lineage>
        <taxon>Eukaryota</taxon>
        <taxon>Metazoa</taxon>
        <taxon>Spiralia</taxon>
        <taxon>Gnathifera</taxon>
        <taxon>Rotifera</taxon>
        <taxon>Eurotatoria</taxon>
        <taxon>Bdelloidea</taxon>
        <taxon>Adinetida</taxon>
        <taxon>Adinetidae</taxon>
        <taxon>Adineta</taxon>
    </lineage>
</organism>
<dbReference type="PANTHER" id="PTHR13194:SF18">
    <property type="entry name" value="COMPLEX I INTERMEDIATE-ASSOCIATED PROTEIN 30, MITOCHONDRIAL"/>
    <property type="match status" value="1"/>
</dbReference>
<comment type="subcellular location">
    <subcellularLocation>
        <location evidence="1">Mitochondrion</location>
    </subcellularLocation>
</comment>
<sequence length="339" mass="39894">MFLRSSSSSSLRIITSVPYYFRSANSIRSCSLLSNSNDNSHFLSSSTCLSQSQRTFMFWRANVNRELYGTPNKALATKKRQRLKKSFTQIIREGQFLRLMKDVLLPELTRWWKEMQPWDRRHEFFHNDYLVIHDFTKNEEIKKWNVRTDLDEGVGESTAELVPSGQGSVLFRGNISSKMVNQNTLYNQSGFAIMFSERLRGSFMMPAHQKGWTYFTHILLRIRGDGRFYEVRFHTPDHDHHHYADMYSMVLYTRGGPYWSTAKIPFSQFFRNNMGRISDKQFAFQPLTCTQMSISVLDAADGPFELEIAEISLVRDLRYQYDKFSYEQYTLPPYTTVYN</sequence>